<sequence>MIGGGKRCSVIFIGNDQRCGGYVDNGWRVNSTATNRTLLSSVKLHFMVPPAHLLHRIFVSLVPPFLGEKYRRVYVDFLGPSLALLLMAGMLHYGHASKVPSAAASTTPTEVLLLYSVLMPVAAYVLGWLCQATVTLTEMTALLGYGMFGHVFTLAVSLFFYQEASNAFFFFSLAIFGGLSALRVALVLLASIPVPAARLLVCSLVATLQLLSLVFLHFAYMHRTFVYAAAEQTDTSL</sequence>
<feature type="transmembrane region" description="Helical" evidence="1">
    <location>
        <begin position="199"/>
        <end position="220"/>
    </location>
</feature>
<proteinExistence type="predicted"/>
<dbReference type="Proteomes" id="UP000027135">
    <property type="component" value="Unassembled WGS sequence"/>
</dbReference>
<organism evidence="2 3">
    <name type="scientific">Zootermopsis nevadensis</name>
    <name type="common">Dampwood termite</name>
    <dbReference type="NCBI Taxonomy" id="136037"/>
    <lineage>
        <taxon>Eukaryota</taxon>
        <taxon>Metazoa</taxon>
        <taxon>Ecdysozoa</taxon>
        <taxon>Arthropoda</taxon>
        <taxon>Hexapoda</taxon>
        <taxon>Insecta</taxon>
        <taxon>Pterygota</taxon>
        <taxon>Neoptera</taxon>
        <taxon>Polyneoptera</taxon>
        <taxon>Dictyoptera</taxon>
        <taxon>Blattodea</taxon>
        <taxon>Blattoidea</taxon>
        <taxon>Termitoidae</taxon>
        <taxon>Termopsidae</taxon>
        <taxon>Zootermopsis</taxon>
    </lineage>
</organism>
<keyword evidence="1" id="KW-1133">Transmembrane helix</keyword>
<dbReference type="OrthoDB" id="10256463at2759"/>
<keyword evidence="1" id="KW-0812">Transmembrane</keyword>
<keyword evidence="3" id="KW-1185">Reference proteome</keyword>
<dbReference type="eggNOG" id="KOG3114">
    <property type="taxonomic scope" value="Eukaryota"/>
</dbReference>
<feature type="transmembrane region" description="Helical" evidence="1">
    <location>
        <begin position="73"/>
        <end position="92"/>
    </location>
</feature>
<feature type="transmembrane region" description="Helical" evidence="1">
    <location>
        <begin position="167"/>
        <end position="192"/>
    </location>
</feature>
<dbReference type="AlphaFoldDB" id="A0A067RTJ0"/>
<keyword evidence="1" id="KW-0472">Membrane</keyword>
<evidence type="ECO:0000256" key="1">
    <source>
        <dbReference type="SAM" id="Phobius"/>
    </source>
</evidence>
<feature type="transmembrane region" description="Helical" evidence="1">
    <location>
        <begin position="112"/>
        <end position="130"/>
    </location>
</feature>
<dbReference type="STRING" id="136037.A0A067RTJ0"/>
<gene>
    <name evidence="2" type="ORF">L798_15221</name>
</gene>
<protein>
    <submittedName>
        <fullName evidence="2">Protein YIPF3</fullName>
    </submittedName>
</protein>
<evidence type="ECO:0000313" key="3">
    <source>
        <dbReference type="Proteomes" id="UP000027135"/>
    </source>
</evidence>
<dbReference type="OMA" id="LHFAYMH"/>
<dbReference type="EMBL" id="KK852473">
    <property type="protein sequence ID" value="KDR23139.1"/>
    <property type="molecule type" value="Genomic_DNA"/>
</dbReference>
<feature type="transmembrane region" description="Helical" evidence="1">
    <location>
        <begin position="142"/>
        <end position="161"/>
    </location>
</feature>
<dbReference type="InParanoid" id="A0A067RTJ0"/>
<reference evidence="2 3" key="1">
    <citation type="journal article" date="2014" name="Nat. Commun.">
        <title>Molecular traces of alternative social organization in a termite genome.</title>
        <authorList>
            <person name="Terrapon N."/>
            <person name="Li C."/>
            <person name="Robertson H.M."/>
            <person name="Ji L."/>
            <person name="Meng X."/>
            <person name="Booth W."/>
            <person name="Chen Z."/>
            <person name="Childers C.P."/>
            <person name="Glastad K.M."/>
            <person name="Gokhale K."/>
            <person name="Gowin J."/>
            <person name="Gronenberg W."/>
            <person name="Hermansen R.A."/>
            <person name="Hu H."/>
            <person name="Hunt B.G."/>
            <person name="Huylmans A.K."/>
            <person name="Khalil S.M."/>
            <person name="Mitchell R.D."/>
            <person name="Munoz-Torres M.C."/>
            <person name="Mustard J.A."/>
            <person name="Pan H."/>
            <person name="Reese J.T."/>
            <person name="Scharf M.E."/>
            <person name="Sun F."/>
            <person name="Vogel H."/>
            <person name="Xiao J."/>
            <person name="Yang W."/>
            <person name="Yang Z."/>
            <person name="Yang Z."/>
            <person name="Zhou J."/>
            <person name="Zhu J."/>
            <person name="Brent C.S."/>
            <person name="Elsik C.G."/>
            <person name="Goodisman M.A."/>
            <person name="Liberles D.A."/>
            <person name="Roe R.M."/>
            <person name="Vargo E.L."/>
            <person name="Vilcinskas A."/>
            <person name="Wang J."/>
            <person name="Bornberg-Bauer E."/>
            <person name="Korb J."/>
            <person name="Zhang G."/>
            <person name="Liebig J."/>
        </authorList>
    </citation>
    <scope>NUCLEOTIDE SEQUENCE [LARGE SCALE GENOMIC DNA]</scope>
    <source>
        <tissue evidence="2">Whole organism</tissue>
    </source>
</reference>
<name>A0A067RTJ0_ZOONE</name>
<evidence type="ECO:0000313" key="2">
    <source>
        <dbReference type="EMBL" id="KDR23139.1"/>
    </source>
</evidence>
<accession>A0A067RTJ0</accession>